<dbReference type="EMBL" id="KE546988">
    <property type="protein sequence ID" value="EPY53239.1"/>
    <property type="molecule type" value="Genomic_DNA"/>
</dbReference>
<dbReference type="SUPFAM" id="SSF103473">
    <property type="entry name" value="MFS general substrate transporter"/>
    <property type="match status" value="1"/>
</dbReference>
<reference evidence="2 3" key="1">
    <citation type="journal article" date="2011" name="Science">
        <title>Comparative functional genomics of the fission yeasts.</title>
        <authorList>
            <person name="Rhind N."/>
            <person name="Chen Z."/>
            <person name="Yassour M."/>
            <person name="Thompson D.A."/>
            <person name="Haas B.J."/>
            <person name="Habib N."/>
            <person name="Wapinski I."/>
            <person name="Roy S."/>
            <person name="Lin M.F."/>
            <person name="Heiman D.I."/>
            <person name="Young S.K."/>
            <person name="Furuya K."/>
            <person name="Guo Y."/>
            <person name="Pidoux A."/>
            <person name="Chen H.M."/>
            <person name="Robbertse B."/>
            <person name="Goldberg J.M."/>
            <person name="Aoki K."/>
            <person name="Bayne E.H."/>
            <person name="Berlin A.M."/>
            <person name="Desjardins C.A."/>
            <person name="Dobbs E."/>
            <person name="Dukaj L."/>
            <person name="Fan L."/>
            <person name="FitzGerald M.G."/>
            <person name="French C."/>
            <person name="Gujja S."/>
            <person name="Hansen K."/>
            <person name="Keifenheim D."/>
            <person name="Levin J.Z."/>
            <person name="Mosher R.A."/>
            <person name="Mueller C.A."/>
            <person name="Pfiffner J."/>
            <person name="Priest M."/>
            <person name="Russ C."/>
            <person name="Smialowska A."/>
            <person name="Swoboda P."/>
            <person name="Sykes S.M."/>
            <person name="Vaughn M."/>
            <person name="Vengrova S."/>
            <person name="Yoder R."/>
            <person name="Zeng Q."/>
            <person name="Allshire R."/>
            <person name="Baulcombe D."/>
            <person name="Birren B.W."/>
            <person name="Brown W."/>
            <person name="Ekwall K."/>
            <person name="Kellis M."/>
            <person name="Leatherwood J."/>
            <person name="Levin H."/>
            <person name="Margalit H."/>
            <person name="Martienssen R."/>
            <person name="Nieduszynski C.A."/>
            <person name="Spatafora J.W."/>
            <person name="Friedman N."/>
            <person name="Dalgaard J.Z."/>
            <person name="Baumann P."/>
            <person name="Niki H."/>
            <person name="Regev A."/>
            <person name="Nusbaum C."/>
        </authorList>
    </citation>
    <scope>NUCLEOTIDE SEQUENCE [LARGE SCALE GENOMIC DNA]</scope>
    <source>
        <strain evidence="3">OY26 / ATCC MYA-4695 / CBS 11777 / NBRC 106824 / NRRL Y48691</strain>
    </source>
</reference>
<feature type="transmembrane region" description="Helical" evidence="1">
    <location>
        <begin position="122"/>
        <end position="142"/>
    </location>
</feature>
<name>S9W3Y0_SCHCR</name>
<dbReference type="InterPro" id="IPR036259">
    <property type="entry name" value="MFS_trans_sf"/>
</dbReference>
<evidence type="ECO:0000313" key="3">
    <source>
        <dbReference type="Proteomes" id="UP000015464"/>
    </source>
</evidence>
<dbReference type="Proteomes" id="UP000015464">
    <property type="component" value="Unassembled WGS sequence"/>
</dbReference>
<accession>S9W3Y0</accession>
<protein>
    <recommendedName>
        <fullName evidence="4">Membrane transporter</fullName>
    </recommendedName>
</protein>
<dbReference type="GeneID" id="25039382"/>
<keyword evidence="1" id="KW-0472">Membrane</keyword>
<keyword evidence="1" id="KW-0812">Transmembrane</keyword>
<dbReference type="AlphaFoldDB" id="S9W3Y0"/>
<dbReference type="STRING" id="653667.S9W3Y0"/>
<dbReference type="Gene3D" id="1.20.1250.20">
    <property type="entry name" value="MFS general substrate transporter like domains"/>
    <property type="match status" value="1"/>
</dbReference>
<keyword evidence="1" id="KW-1133">Transmembrane helix</keyword>
<feature type="transmembrane region" description="Helical" evidence="1">
    <location>
        <begin position="65"/>
        <end position="90"/>
    </location>
</feature>
<evidence type="ECO:0008006" key="4">
    <source>
        <dbReference type="Google" id="ProtNLM"/>
    </source>
</evidence>
<dbReference type="RefSeq" id="XP_013022098.1">
    <property type="nucleotide sequence ID" value="XM_013166644.1"/>
</dbReference>
<proteinExistence type="predicted"/>
<evidence type="ECO:0000256" key="1">
    <source>
        <dbReference type="SAM" id="Phobius"/>
    </source>
</evidence>
<organism evidence="2 3">
    <name type="scientific">Schizosaccharomyces cryophilus (strain OY26 / ATCC MYA-4695 / CBS 11777 / NBRC 106824 / NRRL Y48691)</name>
    <name type="common">Fission yeast</name>
    <dbReference type="NCBI Taxonomy" id="653667"/>
    <lineage>
        <taxon>Eukaryota</taxon>
        <taxon>Fungi</taxon>
        <taxon>Dikarya</taxon>
        <taxon>Ascomycota</taxon>
        <taxon>Taphrinomycotina</taxon>
        <taxon>Schizosaccharomycetes</taxon>
        <taxon>Schizosaccharomycetales</taxon>
        <taxon>Schizosaccharomycetaceae</taxon>
        <taxon>Schizosaccharomyces</taxon>
    </lineage>
</organism>
<dbReference type="HOGENOM" id="CLU_1636366_0_0_1"/>
<gene>
    <name evidence="2" type="ORF">SPOG_05512</name>
</gene>
<dbReference type="OrthoDB" id="6770063at2759"/>
<sequence length="162" mass="18348">MNSEKLHDPEKQAIAPPSETFRLLDSNSYSQTTINPTAKSHIEIKTKDDINGNSSTHNTRRIPNFVLLISLFLNVFLVGYFFAITGYAYVDDKSQTMNRVFHITDWIINITFQPLYESFSDIFGRRACLLTASGLFCLGCLWSDFANRFISQIFASTIMGIG</sequence>
<evidence type="ECO:0000313" key="2">
    <source>
        <dbReference type="EMBL" id="EPY53239.1"/>
    </source>
</evidence>
<keyword evidence="3" id="KW-1185">Reference proteome</keyword>